<keyword evidence="4 7" id="KW-0975">Bacterial flagellum</keyword>
<comment type="subunit">
    <text evidence="5">The basal body constitutes a major portion of the flagellar organelle and consists of four rings (L,P,S, and M) mounted on a central rod. The rod consists of about 26 subunits of FlgG in the distal portion, and FlgB, FlgC and FlgF are thought to build up the proximal portion of the rod with about 6 subunits each.</text>
</comment>
<keyword evidence="11" id="KW-0966">Cell projection</keyword>
<dbReference type="NCBIfam" id="TIGR02488">
    <property type="entry name" value="flgG_G_neg"/>
    <property type="match status" value="1"/>
</dbReference>
<dbReference type="OrthoDB" id="9804559at2"/>
<dbReference type="Pfam" id="PF06429">
    <property type="entry name" value="Flg_bbr_C"/>
    <property type="match status" value="1"/>
</dbReference>
<dbReference type="InterPro" id="IPR019776">
    <property type="entry name" value="Flagellar_basal_body_rod_CS"/>
</dbReference>
<dbReference type="InterPro" id="IPR053967">
    <property type="entry name" value="LlgE_F_G-like_D1"/>
</dbReference>
<evidence type="ECO:0000313" key="12">
    <source>
        <dbReference type="Proteomes" id="UP000317648"/>
    </source>
</evidence>
<feature type="domain" description="Flagellar hook protein FlgE/F/G-like D1" evidence="10">
    <location>
        <begin position="97"/>
        <end position="163"/>
    </location>
</feature>
<dbReference type="GO" id="GO:0009426">
    <property type="term" value="C:bacterial-type flagellum basal body, distal rod"/>
    <property type="evidence" value="ECO:0007669"/>
    <property type="project" value="UniProtKB-UniRule"/>
</dbReference>
<dbReference type="PANTHER" id="PTHR30435">
    <property type="entry name" value="FLAGELLAR PROTEIN"/>
    <property type="match status" value="1"/>
</dbReference>
<sequence>MTVQSLYTAATGMQSLETKLDVIANNLANINTTAFKKGRANFEDNFYRHEVLPGSEDQQGGRTAVGVSVGLGARVQSIQANFQQGAFQQTNRELDVAIEGPGFLQVVDNNGETVFTRAGNLSIDAQGRLVVGSAGIGRVVQPTITIPNDSVAIQIGTSGVVNVQQQGQTDLTQVGQLQLATFQNPEGLLRLGDNMFAQTQASAAPVTGNPGSVGLGLLRQNALEASNVEPVQELIDLITTQRSFELNSQAIQAGDQVLQLIANLRR</sequence>
<evidence type="ECO:0000256" key="2">
    <source>
        <dbReference type="ARBA" id="ARBA00009677"/>
    </source>
</evidence>
<dbReference type="Pfam" id="PF22692">
    <property type="entry name" value="LlgE_F_G_D1"/>
    <property type="match status" value="1"/>
</dbReference>
<protein>
    <recommendedName>
        <fullName evidence="3 6">Flagellar basal-body rod protein FlgG</fullName>
    </recommendedName>
</protein>
<evidence type="ECO:0000256" key="6">
    <source>
        <dbReference type="NCBIfam" id="TIGR02488"/>
    </source>
</evidence>
<keyword evidence="12" id="KW-1185">Reference proteome</keyword>
<dbReference type="EMBL" id="CP036433">
    <property type="protein sequence ID" value="QDU94306.1"/>
    <property type="molecule type" value="Genomic_DNA"/>
</dbReference>
<dbReference type="SUPFAM" id="SSF117143">
    <property type="entry name" value="Flagellar hook protein flgE"/>
    <property type="match status" value="1"/>
</dbReference>
<name>A0A518DR39_9BACT</name>
<dbReference type="Proteomes" id="UP000317648">
    <property type="component" value="Chromosome"/>
</dbReference>
<evidence type="ECO:0000259" key="10">
    <source>
        <dbReference type="Pfam" id="PF22692"/>
    </source>
</evidence>
<dbReference type="AlphaFoldDB" id="A0A518DR39"/>
<dbReference type="Pfam" id="PF00460">
    <property type="entry name" value="Flg_bb_rod"/>
    <property type="match status" value="1"/>
</dbReference>
<reference evidence="11 12" key="1">
    <citation type="submission" date="2019-02" db="EMBL/GenBank/DDBJ databases">
        <title>Deep-cultivation of Planctomycetes and their phenomic and genomic characterization uncovers novel biology.</title>
        <authorList>
            <person name="Wiegand S."/>
            <person name="Jogler M."/>
            <person name="Boedeker C."/>
            <person name="Pinto D."/>
            <person name="Vollmers J."/>
            <person name="Rivas-Marin E."/>
            <person name="Kohn T."/>
            <person name="Peeters S.H."/>
            <person name="Heuer A."/>
            <person name="Rast P."/>
            <person name="Oberbeckmann S."/>
            <person name="Bunk B."/>
            <person name="Jeske O."/>
            <person name="Meyerdierks A."/>
            <person name="Storesund J.E."/>
            <person name="Kallscheuer N."/>
            <person name="Luecker S."/>
            <person name="Lage O.M."/>
            <person name="Pohl T."/>
            <person name="Merkel B.J."/>
            <person name="Hornburger P."/>
            <person name="Mueller R.-W."/>
            <person name="Bruemmer F."/>
            <person name="Labrenz M."/>
            <person name="Spormann A.M."/>
            <person name="Op den Camp H."/>
            <person name="Overmann J."/>
            <person name="Amann R."/>
            <person name="Jetten M.S.M."/>
            <person name="Mascher T."/>
            <person name="Medema M.H."/>
            <person name="Devos D.P."/>
            <person name="Kaster A.-K."/>
            <person name="Ovreas L."/>
            <person name="Rohde M."/>
            <person name="Galperin M.Y."/>
            <person name="Jogler C."/>
        </authorList>
    </citation>
    <scope>NUCLEOTIDE SEQUENCE [LARGE SCALE GENOMIC DNA]</scope>
    <source>
        <strain evidence="11 12">Pla85_3_4</strain>
    </source>
</reference>
<dbReference type="NCBIfam" id="TIGR03506">
    <property type="entry name" value="FlgEFG_subfam"/>
    <property type="match status" value="2"/>
</dbReference>
<organism evidence="11 12">
    <name type="scientific">Lignipirellula cremea</name>
    <dbReference type="NCBI Taxonomy" id="2528010"/>
    <lineage>
        <taxon>Bacteria</taxon>
        <taxon>Pseudomonadati</taxon>
        <taxon>Planctomycetota</taxon>
        <taxon>Planctomycetia</taxon>
        <taxon>Pirellulales</taxon>
        <taxon>Pirellulaceae</taxon>
        <taxon>Lignipirellula</taxon>
    </lineage>
</organism>
<accession>A0A518DR39</accession>
<feature type="domain" description="Flagellar basal body rod protein N-terminal" evidence="8">
    <location>
        <begin position="6"/>
        <end position="36"/>
    </location>
</feature>
<feature type="domain" description="Flagellar basal-body/hook protein C-terminal" evidence="9">
    <location>
        <begin position="219"/>
        <end position="264"/>
    </location>
</feature>
<dbReference type="InterPro" id="IPR020013">
    <property type="entry name" value="Flagellar_FlgE/F/G"/>
</dbReference>
<dbReference type="PROSITE" id="PS00588">
    <property type="entry name" value="FLAGELLA_BB_ROD"/>
    <property type="match status" value="1"/>
</dbReference>
<evidence type="ECO:0000256" key="7">
    <source>
        <dbReference type="RuleBase" id="RU362116"/>
    </source>
</evidence>
<evidence type="ECO:0000256" key="4">
    <source>
        <dbReference type="ARBA" id="ARBA00023143"/>
    </source>
</evidence>
<comment type="subcellular location">
    <subcellularLocation>
        <location evidence="1 7">Bacterial flagellum basal body</location>
    </subcellularLocation>
</comment>
<evidence type="ECO:0000256" key="1">
    <source>
        <dbReference type="ARBA" id="ARBA00004117"/>
    </source>
</evidence>
<evidence type="ECO:0000313" key="11">
    <source>
        <dbReference type="EMBL" id="QDU94306.1"/>
    </source>
</evidence>
<dbReference type="RefSeq" id="WP_145052498.1">
    <property type="nucleotide sequence ID" value="NZ_CP036433.1"/>
</dbReference>
<dbReference type="InterPro" id="IPR001444">
    <property type="entry name" value="Flag_bb_rod_N"/>
</dbReference>
<evidence type="ECO:0000259" key="9">
    <source>
        <dbReference type="Pfam" id="PF06429"/>
    </source>
</evidence>
<gene>
    <name evidence="11" type="primary">flgG_2</name>
    <name evidence="11" type="ORF">Pla8534_20950</name>
</gene>
<dbReference type="InterPro" id="IPR012834">
    <property type="entry name" value="FlgG_G_neg"/>
</dbReference>
<comment type="similarity">
    <text evidence="2 7">Belongs to the flagella basal body rod proteins family.</text>
</comment>
<dbReference type="GO" id="GO:0071978">
    <property type="term" value="P:bacterial-type flagellum-dependent swarming motility"/>
    <property type="evidence" value="ECO:0007669"/>
    <property type="project" value="TreeGrafter"/>
</dbReference>
<evidence type="ECO:0000256" key="3">
    <source>
        <dbReference type="ARBA" id="ARBA00017948"/>
    </source>
</evidence>
<dbReference type="PANTHER" id="PTHR30435:SF19">
    <property type="entry name" value="FLAGELLAR BASAL-BODY ROD PROTEIN FLGG"/>
    <property type="match status" value="1"/>
</dbReference>
<dbReference type="InterPro" id="IPR037925">
    <property type="entry name" value="FlgE/F/G-like"/>
</dbReference>
<dbReference type="KEGG" id="lcre:Pla8534_20950"/>
<evidence type="ECO:0000256" key="5">
    <source>
        <dbReference type="ARBA" id="ARBA00025933"/>
    </source>
</evidence>
<dbReference type="InterPro" id="IPR010930">
    <property type="entry name" value="Flg_bb/hook_C_dom"/>
</dbReference>
<proteinExistence type="inferred from homology"/>
<evidence type="ECO:0000259" key="8">
    <source>
        <dbReference type="Pfam" id="PF00460"/>
    </source>
</evidence>
<keyword evidence="11" id="KW-0282">Flagellum</keyword>
<keyword evidence="11" id="KW-0969">Cilium</keyword>